<dbReference type="InterPro" id="IPR042566">
    <property type="entry name" value="L1_C"/>
</dbReference>
<feature type="region of interest" description="Disordered" evidence="1">
    <location>
        <begin position="116"/>
        <end position="141"/>
    </location>
</feature>
<dbReference type="AlphaFoldDB" id="A0AAV7PMZ2"/>
<protein>
    <submittedName>
        <fullName evidence="2">Uncharacterized protein</fullName>
    </submittedName>
</protein>
<dbReference type="Proteomes" id="UP001066276">
    <property type="component" value="Chromosome 7"/>
</dbReference>
<comment type="caution">
    <text evidence="2">The sequence shown here is derived from an EMBL/GenBank/DDBJ whole genome shotgun (WGS) entry which is preliminary data.</text>
</comment>
<gene>
    <name evidence="2" type="ORF">NDU88_008002</name>
</gene>
<evidence type="ECO:0000256" key="1">
    <source>
        <dbReference type="SAM" id="MobiDB-lite"/>
    </source>
</evidence>
<name>A0AAV7PMZ2_PLEWA</name>
<organism evidence="2 3">
    <name type="scientific">Pleurodeles waltl</name>
    <name type="common">Iberian ribbed newt</name>
    <dbReference type="NCBI Taxonomy" id="8319"/>
    <lineage>
        <taxon>Eukaryota</taxon>
        <taxon>Metazoa</taxon>
        <taxon>Chordata</taxon>
        <taxon>Craniata</taxon>
        <taxon>Vertebrata</taxon>
        <taxon>Euteleostomi</taxon>
        <taxon>Amphibia</taxon>
        <taxon>Batrachia</taxon>
        <taxon>Caudata</taxon>
        <taxon>Salamandroidea</taxon>
        <taxon>Salamandridae</taxon>
        <taxon>Pleurodelinae</taxon>
        <taxon>Pleurodeles</taxon>
    </lineage>
</organism>
<dbReference type="Gene3D" id="3.30.250.20">
    <property type="entry name" value="L1 transposable element, C-terminal domain"/>
    <property type="match status" value="1"/>
</dbReference>
<evidence type="ECO:0000313" key="3">
    <source>
        <dbReference type="Proteomes" id="UP001066276"/>
    </source>
</evidence>
<evidence type="ECO:0000313" key="2">
    <source>
        <dbReference type="EMBL" id="KAJ1129636.1"/>
    </source>
</evidence>
<reference evidence="2" key="1">
    <citation type="journal article" date="2022" name="bioRxiv">
        <title>Sequencing and chromosome-scale assembly of the giantPleurodeles waltlgenome.</title>
        <authorList>
            <person name="Brown T."/>
            <person name="Elewa A."/>
            <person name="Iarovenko S."/>
            <person name="Subramanian E."/>
            <person name="Araus A.J."/>
            <person name="Petzold A."/>
            <person name="Susuki M."/>
            <person name="Suzuki K.-i.T."/>
            <person name="Hayashi T."/>
            <person name="Toyoda A."/>
            <person name="Oliveira C."/>
            <person name="Osipova E."/>
            <person name="Leigh N.D."/>
            <person name="Simon A."/>
            <person name="Yun M.H."/>
        </authorList>
    </citation>
    <scope>NUCLEOTIDE SEQUENCE</scope>
    <source>
        <strain evidence="2">20211129_DDA</strain>
        <tissue evidence="2">Liver</tissue>
    </source>
</reference>
<proteinExistence type="predicted"/>
<dbReference type="EMBL" id="JANPWB010000011">
    <property type="protein sequence ID" value="KAJ1129636.1"/>
    <property type="molecule type" value="Genomic_DNA"/>
</dbReference>
<accession>A0AAV7PMZ2</accession>
<sequence>MDVGKLRDGFCDLKQHLRTLNVKYALLFQTKLKVISGTEMMFSTSPKEAWSSLEIKEDHQHAPLSRGGGFWQLQKCRHHATKVGENISGRSTKTQAALGRAEVLAAMELSFLSSQENWDSDEGGGTPRQQAGAGDFGVAAG</sequence>
<keyword evidence="3" id="KW-1185">Reference proteome</keyword>